<evidence type="ECO:0000313" key="1">
    <source>
        <dbReference type="EMBL" id="KUJ12211.1"/>
    </source>
</evidence>
<proteinExistence type="predicted"/>
<organism evidence="1 2">
    <name type="scientific">Mollisia scopiformis</name>
    <name type="common">Conifer needle endophyte fungus</name>
    <name type="synonym">Phialocephala scopiformis</name>
    <dbReference type="NCBI Taxonomy" id="149040"/>
    <lineage>
        <taxon>Eukaryota</taxon>
        <taxon>Fungi</taxon>
        <taxon>Dikarya</taxon>
        <taxon>Ascomycota</taxon>
        <taxon>Pezizomycotina</taxon>
        <taxon>Leotiomycetes</taxon>
        <taxon>Helotiales</taxon>
        <taxon>Mollisiaceae</taxon>
        <taxon>Mollisia</taxon>
    </lineage>
</organism>
<dbReference type="PANTHER" id="PTHR48079">
    <property type="entry name" value="PROTEIN YEEZ"/>
    <property type="match status" value="1"/>
</dbReference>
<gene>
    <name evidence="1" type="ORF">LY89DRAFT_786333</name>
</gene>
<dbReference type="KEGG" id="psco:LY89DRAFT_786333"/>
<evidence type="ECO:0000313" key="2">
    <source>
        <dbReference type="Proteomes" id="UP000070700"/>
    </source>
</evidence>
<sequence>MSTSPRVFVTGVSGYVGGHTVLRIFENHPEWHVVLLVRNEEQKKIVLAKWPQAEVVIGELDDKDLLISQGSKADVVLQTASADHIPGVLALIEGLSQKKPTPGYFLQVTGTGMLNDVPNGFGYPSDKIYHDIADLAELTSLPLENHVHRDVEKAVLEAQKKFGVPTAIVSPPLIHGIGKGPIKTRSIQIPFMAESVLKRGKGFQILEGQNIWDATHIDDVASAFILLTEEALKPNGGKAQWGDDGYYFAGGPQFKWGEVAATIANSAFKDGLIKSAEIDKLSVAETSALHPWAPLIWGGNCRSRSDRLHQLGWKPQGPSVFESIPSMVQAEAKTLGTQSSKTTFDK</sequence>
<protein>
    <submittedName>
        <fullName evidence="1">NAD(P)-binding protein</fullName>
    </submittedName>
</protein>
<dbReference type="InParanoid" id="A0A194WW73"/>
<accession>A0A194WW73</accession>
<dbReference type="STRING" id="149040.A0A194WW73"/>
<keyword evidence="2" id="KW-1185">Reference proteome</keyword>
<dbReference type="GO" id="GO:0004029">
    <property type="term" value="F:aldehyde dehydrogenase (NAD+) activity"/>
    <property type="evidence" value="ECO:0007669"/>
    <property type="project" value="TreeGrafter"/>
</dbReference>
<name>A0A194WW73_MOLSC</name>
<dbReference type="InterPro" id="IPR051783">
    <property type="entry name" value="NAD(P)-dependent_oxidoreduct"/>
</dbReference>
<reference evidence="1 2" key="1">
    <citation type="submission" date="2015-10" db="EMBL/GenBank/DDBJ databases">
        <title>Full genome of DAOMC 229536 Phialocephala scopiformis, a fungal endophyte of spruce producing the potent anti-insectan compound rugulosin.</title>
        <authorList>
            <consortium name="DOE Joint Genome Institute"/>
            <person name="Walker A.K."/>
            <person name="Frasz S.L."/>
            <person name="Seifert K.A."/>
            <person name="Miller J.D."/>
            <person name="Mondo S.J."/>
            <person name="Labutti K."/>
            <person name="Lipzen A."/>
            <person name="Dockter R."/>
            <person name="Kennedy M."/>
            <person name="Grigoriev I.V."/>
            <person name="Spatafora J.W."/>
        </authorList>
    </citation>
    <scope>NUCLEOTIDE SEQUENCE [LARGE SCALE GENOMIC DNA]</scope>
    <source>
        <strain evidence="1 2">CBS 120377</strain>
    </source>
</reference>
<dbReference type="SUPFAM" id="SSF51735">
    <property type="entry name" value="NAD(P)-binding Rossmann-fold domains"/>
    <property type="match status" value="1"/>
</dbReference>
<dbReference type="GO" id="GO:0005737">
    <property type="term" value="C:cytoplasm"/>
    <property type="evidence" value="ECO:0007669"/>
    <property type="project" value="TreeGrafter"/>
</dbReference>
<dbReference type="EMBL" id="KQ947425">
    <property type="protein sequence ID" value="KUJ12211.1"/>
    <property type="molecule type" value="Genomic_DNA"/>
</dbReference>
<dbReference type="Proteomes" id="UP000070700">
    <property type="component" value="Unassembled WGS sequence"/>
</dbReference>
<dbReference type="OrthoDB" id="2130169at2759"/>
<dbReference type="AlphaFoldDB" id="A0A194WW73"/>
<dbReference type="PANTHER" id="PTHR48079:SF6">
    <property type="entry name" value="NAD(P)-BINDING DOMAIN-CONTAINING PROTEIN-RELATED"/>
    <property type="match status" value="1"/>
</dbReference>
<dbReference type="GeneID" id="28832700"/>
<dbReference type="Gene3D" id="3.40.50.720">
    <property type="entry name" value="NAD(P)-binding Rossmann-like Domain"/>
    <property type="match status" value="1"/>
</dbReference>
<dbReference type="InterPro" id="IPR036291">
    <property type="entry name" value="NAD(P)-bd_dom_sf"/>
</dbReference>
<dbReference type="RefSeq" id="XP_018066566.1">
    <property type="nucleotide sequence ID" value="XM_018222974.1"/>
</dbReference>